<evidence type="ECO:0000256" key="1">
    <source>
        <dbReference type="ARBA" id="ARBA00004141"/>
    </source>
</evidence>
<proteinExistence type="inferred from homology"/>
<feature type="domain" description="ABC transporter" evidence="11">
    <location>
        <begin position="8"/>
        <end position="286"/>
    </location>
</feature>
<feature type="domain" description="ABC transporter" evidence="11">
    <location>
        <begin position="302"/>
        <end position="570"/>
    </location>
</feature>
<dbReference type="PROSITE" id="PS50893">
    <property type="entry name" value="ABC_TRANSPORTER_2"/>
    <property type="match status" value="2"/>
</dbReference>
<keyword evidence="5" id="KW-0547">Nucleotide-binding</keyword>
<reference evidence="12 13" key="1">
    <citation type="submission" date="2021-05" db="EMBL/GenBank/DDBJ databases">
        <title>Phylogenetic classification of ten novel species belonging to the genus Bifidobacterium comprising B. colchicus sp. nov., B. abeli sp. nov., B. bicoloris sp. nov., B. guerezis sp. nov., B. rosaliae sp. nov., B. santillanensis sp. nov., B. argentati sp. nov., B. amazzoni sp. nov., B. pluviali sp. nov., and B. pinnaculum sp. nov.</title>
        <authorList>
            <person name="Lugli G.A."/>
            <person name="Ruiz Garcia L."/>
            <person name="Margolles A."/>
            <person name="Ventura M."/>
        </authorList>
    </citation>
    <scope>NUCLEOTIDE SEQUENCE [LARGE SCALE GENOMIC DNA]</scope>
    <source>
        <strain evidence="12 13">82T10</strain>
    </source>
</reference>
<dbReference type="InterPro" id="IPR003593">
    <property type="entry name" value="AAA+_ATPase"/>
</dbReference>
<evidence type="ECO:0000313" key="13">
    <source>
        <dbReference type="Proteomes" id="UP000700815"/>
    </source>
</evidence>
<keyword evidence="3" id="KW-0813">Transport</keyword>
<dbReference type="InterPro" id="IPR003439">
    <property type="entry name" value="ABC_transporter-like_ATP-bd"/>
</dbReference>
<feature type="transmembrane region" description="Helical" evidence="10">
    <location>
        <begin position="872"/>
        <end position="891"/>
    </location>
</feature>
<dbReference type="PANTHER" id="PTHR43553">
    <property type="entry name" value="HEAVY METAL TRANSPORTER"/>
    <property type="match status" value="1"/>
</dbReference>
<evidence type="ECO:0000256" key="2">
    <source>
        <dbReference type="ARBA" id="ARBA00005417"/>
    </source>
</evidence>
<sequence length="892" mass="93122">MNTTATAAALTGIRFSYDGGASWALDGISLTVRAGEYVCLTGANGSGKSTLARLIAGLTAPDAGDITLLGHHVFALAAETASTAEVTGNGNTANTAGTANAGMSHAGADNGDKPLIGANPAAYRAARRGIGAVFQNPEDQIVTTITEDDVAFGPENLGLARATIGERIAGSLDAVDMAAHRRDDPTRMSGGQQQRVAIAGMLAMNPAMLVLDEPTAMLDPAARADVLRILDELHARGTTIVHVTHHTDEAARAGRVVRLEHGHIVDDRRNEVGYSADADAPAFQPLTASGISSHAASSSPAIAVSHVSYRYPGTDKPAIDDLSLTVNAGETVAIMGENGAGKSTLARLLCALEKPTAGSISVAGVPVAFDRAIGDAADTQVAAADTTSGERRHRTSRVRTLNRRQRERLRSVVGFVMQHPERQLFADTVADDVAYGPRNQRLAESEVAKRVTDALHLLHIDHLADRSPFSLSGGQQRLVAIAGVIACRPHVLVMDEPTASLDADATARIHELIRALNAQGVTVLIITHSFAEARAVADRTVTLGVGTISAETANATATAAIDHHCPAFSAETTETKSGETVSVSAHCPVGSADDTHIDGNTASAIIATTSSDHTDTAPVHGSNHGSVLGSAGDATRDERSLIARLDPRVKMVAFLAMMFTAFAIGTPAQLALGAVVVAGIVAASGVGPLRLLRSVHMFLAMFVVMGLLNVFFVRSGDVLARLGPIPITDDGVTIAVLYALRFALVIILGAILLETTTPTELTDGFGSLLAPLNRFGLHTQELALVMSLALRFLPTLGSEAKAIADAQAARGGTIETGPLPARLRAMTALCVPMFAGAIRHADNLSLALDARCYEEGIRRTHWRELRVRARDWAFCAAVLLYIAALVALGVLA</sequence>
<comment type="similarity">
    <text evidence="2">Belongs to the ABC transporter superfamily.</text>
</comment>
<dbReference type="InterPro" id="IPR003339">
    <property type="entry name" value="ABC/ECF_trnsptr_transmembrane"/>
</dbReference>
<dbReference type="GO" id="GO:0005524">
    <property type="term" value="F:ATP binding"/>
    <property type="evidence" value="ECO:0007669"/>
    <property type="project" value="UniProtKB-KW"/>
</dbReference>
<keyword evidence="7 10" id="KW-1133">Transmembrane helix</keyword>
<dbReference type="PANTHER" id="PTHR43553:SF24">
    <property type="entry name" value="ENERGY-COUPLING FACTOR TRANSPORTER ATP-BINDING PROTEIN ECFA1"/>
    <property type="match status" value="1"/>
</dbReference>
<accession>A0ABS6WGZ0</accession>
<dbReference type="InterPro" id="IPR050095">
    <property type="entry name" value="ECF_ABC_transporter_ATP-bd"/>
</dbReference>
<dbReference type="CDD" id="cd16914">
    <property type="entry name" value="EcfT"/>
    <property type="match status" value="1"/>
</dbReference>
<comment type="caution">
    <text evidence="12">The sequence shown here is derived from an EMBL/GenBank/DDBJ whole genome shotgun (WGS) entry which is preliminary data.</text>
</comment>
<feature type="transmembrane region" description="Helical" evidence="10">
    <location>
        <begin position="695"/>
        <end position="712"/>
    </location>
</feature>
<dbReference type="Pfam" id="PF00005">
    <property type="entry name" value="ABC_tran"/>
    <property type="match status" value="2"/>
</dbReference>
<name>A0ABS6WGZ0_9BIFI</name>
<gene>
    <name evidence="12" type="ORF">KIH79_06045</name>
</gene>
<evidence type="ECO:0000313" key="12">
    <source>
        <dbReference type="EMBL" id="MBW3092512.1"/>
    </source>
</evidence>
<dbReference type="SMART" id="SM00382">
    <property type="entry name" value="AAA"/>
    <property type="match status" value="2"/>
</dbReference>
<keyword evidence="8 10" id="KW-0472">Membrane</keyword>
<dbReference type="InterPro" id="IPR015856">
    <property type="entry name" value="ABC_transpr_CbiO/EcfA_su"/>
</dbReference>
<evidence type="ECO:0000256" key="7">
    <source>
        <dbReference type="ARBA" id="ARBA00022989"/>
    </source>
</evidence>
<evidence type="ECO:0000256" key="9">
    <source>
        <dbReference type="SAM" id="MobiDB-lite"/>
    </source>
</evidence>
<evidence type="ECO:0000256" key="6">
    <source>
        <dbReference type="ARBA" id="ARBA00022840"/>
    </source>
</evidence>
<keyword evidence="13" id="KW-1185">Reference proteome</keyword>
<dbReference type="NCBIfam" id="NF010167">
    <property type="entry name" value="PRK13648.1"/>
    <property type="match status" value="4"/>
</dbReference>
<evidence type="ECO:0000256" key="3">
    <source>
        <dbReference type="ARBA" id="ARBA00022448"/>
    </source>
</evidence>
<protein>
    <submittedName>
        <fullName evidence="12">ATP-binding cassette domain-containing protein</fullName>
    </submittedName>
</protein>
<comment type="subcellular location">
    <subcellularLocation>
        <location evidence="1">Membrane</location>
        <topology evidence="1">Multi-pass membrane protein</topology>
    </subcellularLocation>
</comment>
<dbReference type="Proteomes" id="UP000700815">
    <property type="component" value="Unassembled WGS sequence"/>
</dbReference>
<organism evidence="12 13">
    <name type="scientific">Bifidobacterium miconis</name>
    <dbReference type="NCBI Taxonomy" id="2834435"/>
    <lineage>
        <taxon>Bacteria</taxon>
        <taxon>Bacillati</taxon>
        <taxon>Actinomycetota</taxon>
        <taxon>Actinomycetes</taxon>
        <taxon>Bifidobacteriales</taxon>
        <taxon>Bifidobacteriaceae</taxon>
        <taxon>Bifidobacterium</taxon>
    </lineage>
</organism>
<dbReference type="EMBL" id="JAHBBH010000013">
    <property type="protein sequence ID" value="MBW3092512.1"/>
    <property type="molecule type" value="Genomic_DNA"/>
</dbReference>
<feature type="transmembrane region" description="Helical" evidence="10">
    <location>
        <begin position="651"/>
        <end position="683"/>
    </location>
</feature>
<dbReference type="RefSeq" id="WP_219058587.1">
    <property type="nucleotide sequence ID" value="NZ_JAHBBH010000013.1"/>
</dbReference>
<evidence type="ECO:0000256" key="5">
    <source>
        <dbReference type="ARBA" id="ARBA00022741"/>
    </source>
</evidence>
<evidence type="ECO:0000256" key="10">
    <source>
        <dbReference type="SAM" id="Phobius"/>
    </source>
</evidence>
<dbReference type="CDD" id="cd03225">
    <property type="entry name" value="ABC_cobalt_CbiO_domain1"/>
    <property type="match status" value="2"/>
</dbReference>
<keyword evidence="4 10" id="KW-0812">Transmembrane</keyword>
<dbReference type="InterPro" id="IPR017871">
    <property type="entry name" value="ABC_transporter-like_CS"/>
</dbReference>
<evidence type="ECO:0000256" key="8">
    <source>
        <dbReference type="ARBA" id="ARBA00023136"/>
    </source>
</evidence>
<evidence type="ECO:0000259" key="11">
    <source>
        <dbReference type="PROSITE" id="PS50893"/>
    </source>
</evidence>
<keyword evidence="6 12" id="KW-0067">ATP-binding</keyword>
<feature type="transmembrane region" description="Helical" evidence="10">
    <location>
        <begin position="732"/>
        <end position="753"/>
    </location>
</feature>
<evidence type="ECO:0000256" key="4">
    <source>
        <dbReference type="ARBA" id="ARBA00022692"/>
    </source>
</evidence>
<feature type="region of interest" description="Disordered" evidence="9">
    <location>
        <begin position="613"/>
        <end position="632"/>
    </location>
</feature>
<dbReference type="PROSITE" id="PS00211">
    <property type="entry name" value="ABC_TRANSPORTER_1"/>
    <property type="match status" value="2"/>
</dbReference>
<dbReference type="Pfam" id="PF02361">
    <property type="entry name" value="CbiQ"/>
    <property type="match status" value="1"/>
</dbReference>